<reference evidence="2 3" key="1">
    <citation type="journal article" date="2011" name="Stand. Genomic Sci.">
        <title>Complete genome sequence of Marivirga tractuosa type strain (H-43).</title>
        <authorList>
            <person name="Pagani I."/>
            <person name="Chertkov O."/>
            <person name="Lapidus A."/>
            <person name="Lucas S."/>
            <person name="Del Rio T.G."/>
            <person name="Tice H."/>
            <person name="Copeland A."/>
            <person name="Cheng J.F."/>
            <person name="Nolan M."/>
            <person name="Saunders E."/>
            <person name="Pitluck S."/>
            <person name="Held B."/>
            <person name="Goodwin L."/>
            <person name="Liolios K."/>
            <person name="Ovchinikova G."/>
            <person name="Ivanova N."/>
            <person name="Mavromatis K."/>
            <person name="Pati A."/>
            <person name="Chen A."/>
            <person name="Palaniappan K."/>
            <person name="Land M."/>
            <person name="Hauser L."/>
            <person name="Jeffries C.D."/>
            <person name="Detter J.C."/>
            <person name="Han C."/>
            <person name="Tapia R."/>
            <person name="Ngatchou-Djao O.D."/>
            <person name="Rohde M."/>
            <person name="Goker M."/>
            <person name="Spring S."/>
            <person name="Sikorski J."/>
            <person name="Woyke T."/>
            <person name="Bristow J."/>
            <person name="Eisen J.A."/>
            <person name="Markowitz V."/>
            <person name="Hugenholtz P."/>
            <person name="Klenk H.P."/>
            <person name="Kyrpides N.C."/>
        </authorList>
    </citation>
    <scope>NUCLEOTIDE SEQUENCE [LARGE SCALE GENOMIC DNA]</scope>
    <source>
        <strain evidence="3">ATCC 23168 / DSM 4126 / NBRC 15989 / NCIMB 1408 / VKM B-1430 / H-43</strain>
    </source>
</reference>
<dbReference type="AlphaFoldDB" id="E4TVS7"/>
<feature type="signal peptide" evidence="1">
    <location>
        <begin position="1"/>
        <end position="19"/>
    </location>
</feature>
<dbReference type="STRING" id="643867.Ftrac_2193"/>
<dbReference type="HOGENOM" id="CLU_703588_0_0_10"/>
<dbReference type="EMBL" id="CP002349">
    <property type="protein sequence ID" value="ADR22175.1"/>
    <property type="molecule type" value="Genomic_DNA"/>
</dbReference>
<sequence length="392" mass="43203">MKYLIYTIFSCLVILAIGACNTEEDLSPVSQNSYIKIIQGKGTDAPLSVNEFNGGLLIVSNSTIRGNSSNKIRILRTDLNGTVINGSDKYFPEGLNQAWNVKDVIVIENQRIVLGGTVGNNNESLFFLELNAQLDSVKSGFYSSDMENYDLTGISYDETSSKIYFGGSEWNDSERYTLYGQLNASDLSIDQTYTTSKAKALPSTPILEDATGGLIWAYNTGNSELVRSPNRSMQQIDDIDALSFDDSENILSKKLIKTQEGKIVILGELDNKKEEQRMLFFYEVFSAADPVIFGEKGENRLNGAKKIENGYLVAGSTEVIGQEGGSHLDFYLSRRGPNGGESFSNSFGSDEDEELHDAVMINDQIYSIGSTEIGIENTLLLIKTDKFGRLVN</sequence>
<keyword evidence="1" id="KW-0732">Signal</keyword>
<protein>
    <submittedName>
        <fullName evidence="2">Uncharacterized protein</fullName>
    </submittedName>
</protein>
<organism evidence="2 3">
    <name type="scientific">Marivirga tractuosa (strain ATCC 23168 / DSM 4126 / NBRC 15989 / NCIMB 1408 / VKM B-1430 / H-43)</name>
    <name type="common">Microscilla tractuosa</name>
    <name type="synonym">Flexibacter tractuosus</name>
    <dbReference type="NCBI Taxonomy" id="643867"/>
    <lineage>
        <taxon>Bacteria</taxon>
        <taxon>Pseudomonadati</taxon>
        <taxon>Bacteroidota</taxon>
        <taxon>Cytophagia</taxon>
        <taxon>Cytophagales</taxon>
        <taxon>Marivirgaceae</taxon>
        <taxon>Marivirga</taxon>
    </lineage>
</organism>
<proteinExistence type="predicted"/>
<name>E4TVS7_MARTH</name>
<dbReference type="RefSeq" id="WP_013454318.1">
    <property type="nucleotide sequence ID" value="NC_014759.1"/>
</dbReference>
<evidence type="ECO:0000256" key="1">
    <source>
        <dbReference type="SAM" id="SignalP"/>
    </source>
</evidence>
<dbReference type="KEGG" id="mtt:Ftrac_2193"/>
<accession>E4TVS7</accession>
<evidence type="ECO:0000313" key="2">
    <source>
        <dbReference type="EMBL" id="ADR22175.1"/>
    </source>
</evidence>
<dbReference type="Proteomes" id="UP000008720">
    <property type="component" value="Chromosome"/>
</dbReference>
<evidence type="ECO:0000313" key="3">
    <source>
        <dbReference type="Proteomes" id="UP000008720"/>
    </source>
</evidence>
<dbReference type="PROSITE" id="PS51257">
    <property type="entry name" value="PROKAR_LIPOPROTEIN"/>
    <property type="match status" value="1"/>
</dbReference>
<keyword evidence="3" id="KW-1185">Reference proteome</keyword>
<gene>
    <name evidence="2" type="ordered locus">Ftrac_2193</name>
</gene>
<feature type="chain" id="PRO_5003190184" evidence="1">
    <location>
        <begin position="20"/>
        <end position="392"/>
    </location>
</feature>